<dbReference type="Proteomes" id="UP000198635">
    <property type="component" value="Unassembled WGS sequence"/>
</dbReference>
<evidence type="ECO:0000313" key="2">
    <source>
        <dbReference type="Proteomes" id="UP000198635"/>
    </source>
</evidence>
<organism evidence="1 2">
    <name type="scientific">Desulfomicrobium apsheronum</name>
    <dbReference type="NCBI Taxonomy" id="52560"/>
    <lineage>
        <taxon>Bacteria</taxon>
        <taxon>Pseudomonadati</taxon>
        <taxon>Thermodesulfobacteriota</taxon>
        <taxon>Desulfovibrionia</taxon>
        <taxon>Desulfovibrionales</taxon>
        <taxon>Desulfomicrobiaceae</taxon>
        <taxon>Desulfomicrobium</taxon>
    </lineage>
</organism>
<gene>
    <name evidence="1" type="ORF">SAMN04488082_111107</name>
</gene>
<proteinExistence type="predicted"/>
<keyword evidence="2" id="KW-1185">Reference proteome</keyword>
<dbReference type="AlphaFoldDB" id="A0A1I3VY78"/>
<sequence length="54" mass="5912">MEMTCIYIQVTSISCVSSSFVFDSASARYVRKVASKSAQSALTSQELVMNIDAR</sequence>
<evidence type="ECO:0000313" key="1">
    <source>
        <dbReference type="EMBL" id="SFK00328.1"/>
    </source>
</evidence>
<protein>
    <submittedName>
        <fullName evidence="1">Uncharacterized protein</fullName>
    </submittedName>
</protein>
<dbReference type="EMBL" id="FORX01000011">
    <property type="protein sequence ID" value="SFK00328.1"/>
    <property type="molecule type" value="Genomic_DNA"/>
</dbReference>
<reference evidence="2" key="1">
    <citation type="submission" date="2016-10" db="EMBL/GenBank/DDBJ databases">
        <authorList>
            <person name="Varghese N."/>
            <person name="Submissions S."/>
        </authorList>
    </citation>
    <scope>NUCLEOTIDE SEQUENCE [LARGE SCALE GENOMIC DNA]</scope>
    <source>
        <strain evidence="2">DSM 5918</strain>
    </source>
</reference>
<accession>A0A1I3VY78</accession>
<name>A0A1I3VY78_9BACT</name>